<protein>
    <submittedName>
        <fullName evidence="1">Uncharacterized protein</fullName>
    </submittedName>
</protein>
<organism evidence="1 2">
    <name type="scientific">Daphnia magna</name>
    <dbReference type="NCBI Taxonomy" id="35525"/>
    <lineage>
        <taxon>Eukaryota</taxon>
        <taxon>Metazoa</taxon>
        <taxon>Ecdysozoa</taxon>
        <taxon>Arthropoda</taxon>
        <taxon>Crustacea</taxon>
        <taxon>Branchiopoda</taxon>
        <taxon>Diplostraca</taxon>
        <taxon>Cladocera</taxon>
        <taxon>Anomopoda</taxon>
        <taxon>Daphniidae</taxon>
        <taxon>Daphnia</taxon>
    </lineage>
</organism>
<comment type="caution">
    <text evidence="1">The sequence shown here is derived from an EMBL/GenBank/DDBJ whole genome shotgun (WGS) entry which is preliminary data.</text>
</comment>
<keyword evidence="2" id="KW-1185">Reference proteome</keyword>
<dbReference type="Proteomes" id="UP001234178">
    <property type="component" value="Unassembled WGS sequence"/>
</dbReference>
<name>A0ABR0A6C6_9CRUS</name>
<evidence type="ECO:0000313" key="1">
    <source>
        <dbReference type="EMBL" id="KAK4020703.1"/>
    </source>
</evidence>
<reference evidence="1 2" key="1">
    <citation type="journal article" date="2023" name="Nucleic Acids Res.">
        <title>The hologenome of Daphnia magna reveals possible DNA methylation and microbiome-mediated evolution of the host genome.</title>
        <authorList>
            <person name="Chaturvedi A."/>
            <person name="Li X."/>
            <person name="Dhandapani V."/>
            <person name="Marshall H."/>
            <person name="Kissane S."/>
            <person name="Cuenca-Cambronero M."/>
            <person name="Asole G."/>
            <person name="Calvet F."/>
            <person name="Ruiz-Romero M."/>
            <person name="Marangio P."/>
            <person name="Guigo R."/>
            <person name="Rago D."/>
            <person name="Mirbahai L."/>
            <person name="Eastwood N."/>
            <person name="Colbourne J.K."/>
            <person name="Zhou J."/>
            <person name="Mallon E."/>
            <person name="Orsini L."/>
        </authorList>
    </citation>
    <scope>NUCLEOTIDE SEQUENCE [LARGE SCALE GENOMIC DNA]</scope>
    <source>
        <strain evidence="1">LRV0_1</strain>
    </source>
</reference>
<proteinExistence type="predicted"/>
<accession>A0ABR0A6C6</accession>
<dbReference type="EMBL" id="JAOYFB010000036">
    <property type="protein sequence ID" value="KAK4020703.1"/>
    <property type="molecule type" value="Genomic_DNA"/>
</dbReference>
<evidence type="ECO:0000313" key="2">
    <source>
        <dbReference type="Proteomes" id="UP001234178"/>
    </source>
</evidence>
<sequence>MSSRMQTPLEIYIFDFWNLVNILWCQSKQDLQVQSALNLQSRRQASTAWSVLCDCIVTAGVSNFRLRYDGVPR</sequence>
<gene>
    <name evidence="1" type="ORF">OUZ56_002658</name>
</gene>